<comment type="caution">
    <text evidence="6">The sequence shown here is derived from an EMBL/GenBank/DDBJ whole genome shotgun (WGS) entry which is preliminary data.</text>
</comment>
<organism evidence="6 7">
    <name type="scientific">Rhizophagus irregularis</name>
    <dbReference type="NCBI Taxonomy" id="588596"/>
    <lineage>
        <taxon>Eukaryota</taxon>
        <taxon>Fungi</taxon>
        <taxon>Fungi incertae sedis</taxon>
        <taxon>Mucoromycota</taxon>
        <taxon>Glomeromycotina</taxon>
        <taxon>Glomeromycetes</taxon>
        <taxon>Glomerales</taxon>
        <taxon>Glomeraceae</taxon>
        <taxon>Rhizophagus</taxon>
    </lineage>
</organism>
<evidence type="ECO:0000259" key="5">
    <source>
        <dbReference type="Pfam" id="PF20147"/>
    </source>
</evidence>
<dbReference type="Proteomes" id="UP000234323">
    <property type="component" value="Unassembled WGS sequence"/>
</dbReference>
<evidence type="ECO:0000256" key="4">
    <source>
        <dbReference type="SAM" id="MobiDB-lite"/>
    </source>
</evidence>
<feature type="domain" description="Crinkler effector protein N-terminal" evidence="5">
    <location>
        <begin position="4"/>
        <end position="70"/>
    </location>
</feature>
<protein>
    <recommendedName>
        <fullName evidence="5">Crinkler effector protein N-terminal domain-containing protein</fullName>
    </recommendedName>
</protein>
<evidence type="ECO:0000256" key="3">
    <source>
        <dbReference type="ARBA" id="ARBA00022525"/>
    </source>
</evidence>
<dbReference type="GO" id="GO:0043657">
    <property type="term" value="C:host cell"/>
    <property type="evidence" value="ECO:0007669"/>
    <property type="project" value="UniProtKB-SubCell"/>
</dbReference>
<accession>A0A2I1H725</accession>
<dbReference type="AlphaFoldDB" id="A0A2I1H725"/>
<sequence>MPSLSCFIVGTSYEATISIKVEKEDTIDVLREKIKVNKDYEFDEQGEFTIWKINLLKREYQKKAGSQDSLEAIYHLIWALRLRATYNYLRQATLLGIKELDRYVFVDDSNLFIEGKFAVGTREMLGCSSSRDPQLQEFRIGRICHASTILKTAVNQRRERLEENSADEDKVDKSRSSSMEPRKEDQTRMKISSKEATEFITDYDDHDTKVTEIQDNKRKSNDKPPSITYAPDKRNKRGRKNKEK</sequence>
<evidence type="ECO:0000313" key="6">
    <source>
        <dbReference type="EMBL" id="PKY54680.1"/>
    </source>
</evidence>
<dbReference type="InterPro" id="IPR045379">
    <property type="entry name" value="Crinkler_N"/>
</dbReference>
<dbReference type="EMBL" id="LLXI01001659">
    <property type="protein sequence ID" value="PKY54680.1"/>
    <property type="molecule type" value="Genomic_DNA"/>
</dbReference>
<feature type="compositionally biased region" description="Basic and acidic residues" evidence="4">
    <location>
        <begin position="158"/>
        <end position="197"/>
    </location>
</feature>
<feature type="compositionally biased region" description="Basic and acidic residues" evidence="4">
    <location>
        <begin position="206"/>
        <end position="222"/>
    </location>
</feature>
<reference evidence="6 7" key="1">
    <citation type="submission" date="2015-10" db="EMBL/GenBank/DDBJ databases">
        <title>Genome analyses suggest a sexual origin of heterokaryosis in a supposedly ancient asexual fungus.</title>
        <authorList>
            <person name="Ropars J."/>
            <person name="Sedzielewska K."/>
            <person name="Noel J."/>
            <person name="Charron P."/>
            <person name="Farinelli L."/>
            <person name="Marton T."/>
            <person name="Kruger M."/>
            <person name="Pelin A."/>
            <person name="Brachmann A."/>
            <person name="Corradi N."/>
        </authorList>
    </citation>
    <scope>NUCLEOTIDE SEQUENCE [LARGE SCALE GENOMIC DNA]</scope>
    <source>
        <strain evidence="6 7">A4</strain>
    </source>
</reference>
<name>A0A2I1H725_9GLOM</name>
<gene>
    <name evidence="6" type="ORF">RhiirA4_473621</name>
</gene>
<keyword evidence="3" id="KW-0964">Secreted</keyword>
<proteinExistence type="predicted"/>
<dbReference type="VEuPathDB" id="FungiDB:RhiirFUN_011338"/>
<evidence type="ECO:0000256" key="1">
    <source>
        <dbReference type="ARBA" id="ARBA00004340"/>
    </source>
</evidence>
<feature type="compositionally biased region" description="Basic residues" evidence="4">
    <location>
        <begin position="234"/>
        <end position="244"/>
    </location>
</feature>
<evidence type="ECO:0000313" key="7">
    <source>
        <dbReference type="Proteomes" id="UP000234323"/>
    </source>
</evidence>
<dbReference type="Pfam" id="PF20147">
    <property type="entry name" value="Crinkler"/>
    <property type="match status" value="1"/>
</dbReference>
<evidence type="ECO:0000256" key="2">
    <source>
        <dbReference type="ARBA" id="ARBA00004613"/>
    </source>
</evidence>
<feature type="region of interest" description="Disordered" evidence="4">
    <location>
        <begin position="158"/>
        <end position="244"/>
    </location>
</feature>
<dbReference type="GO" id="GO:0005576">
    <property type="term" value="C:extracellular region"/>
    <property type="evidence" value="ECO:0007669"/>
    <property type="project" value="UniProtKB-SubCell"/>
</dbReference>
<comment type="subcellular location">
    <subcellularLocation>
        <location evidence="1">Host cell</location>
    </subcellularLocation>
    <subcellularLocation>
        <location evidence="2">Secreted</location>
    </subcellularLocation>
</comment>
<keyword evidence="7" id="KW-1185">Reference proteome</keyword>